<protein>
    <submittedName>
        <fullName evidence="2">Uncharacterized protein</fullName>
    </submittedName>
</protein>
<dbReference type="Proteomes" id="UP001064489">
    <property type="component" value="Chromosome 1"/>
</dbReference>
<evidence type="ECO:0000313" key="3">
    <source>
        <dbReference type="Proteomes" id="UP001064489"/>
    </source>
</evidence>
<evidence type="ECO:0000313" key="2">
    <source>
        <dbReference type="EMBL" id="KAI9195490.1"/>
    </source>
</evidence>
<name>A0AAD5P0K8_ACENE</name>
<evidence type="ECO:0000256" key="1">
    <source>
        <dbReference type="SAM" id="MobiDB-lite"/>
    </source>
</evidence>
<sequence>MDSNSNNNNSDNDQQQQGVMGTADHSSLAHKEQYTVAPRIASPYAVNTVGVSLGRLPSEIHVPILYFLVKPLSMSRILQDPFETSVEKRQHKGKGLLNKGKPREYKEPAHSQIESSDSRKERKMS</sequence>
<feature type="compositionally biased region" description="Low complexity" evidence="1">
    <location>
        <begin position="1"/>
        <end position="17"/>
    </location>
</feature>
<organism evidence="2 3">
    <name type="scientific">Acer negundo</name>
    <name type="common">Box elder</name>
    <dbReference type="NCBI Taxonomy" id="4023"/>
    <lineage>
        <taxon>Eukaryota</taxon>
        <taxon>Viridiplantae</taxon>
        <taxon>Streptophyta</taxon>
        <taxon>Embryophyta</taxon>
        <taxon>Tracheophyta</taxon>
        <taxon>Spermatophyta</taxon>
        <taxon>Magnoliopsida</taxon>
        <taxon>eudicotyledons</taxon>
        <taxon>Gunneridae</taxon>
        <taxon>Pentapetalae</taxon>
        <taxon>rosids</taxon>
        <taxon>malvids</taxon>
        <taxon>Sapindales</taxon>
        <taxon>Sapindaceae</taxon>
        <taxon>Hippocastanoideae</taxon>
        <taxon>Acereae</taxon>
        <taxon>Acer</taxon>
    </lineage>
</organism>
<proteinExistence type="predicted"/>
<feature type="compositionally biased region" description="Basic and acidic residues" evidence="1">
    <location>
        <begin position="116"/>
        <end position="125"/>
    </location>
</feature>
<keyword evidence="3" id="KW-1185">Reference proteome</keyword>
<reference evidence="2" key="2">
    <citation type="submission" date="2023-02" db="EMBL/GenBank/DDBJ databases">
        <authorList>
            <person name="Swenson N.G."/>
            <person name="Wegrzyn J.L."/>
            <person name="Mcevoy S.L."/>
        </authorList>
    </citation>
    <scope>NUCLEOTIDE SEQUENCE</scope>
    <source>
        <strain evidence="2">91603</strain>
        <tissue evidence="2">Leaf</tissue>
    </source>
</reference>
<reference evidence="2" key="1">
    <citation type="journal article" date="2022" name="Plant J.">
        <title>Strategies of tolerance reflected in two North American maple genomes.</title>
        <authorList>
            <person name="McEvoy S.L."/>
            <person name="Sezen U.U."/>
            <person name="Trouern-Trend A."/>
            <person name="McMahon S.M."/>
            <person name="Schaberg P.G."/>
            <person name="Yang J."/>
            <person name="Wegrzyn J.L."/>
            <person name="Swenson N.G."/>
        </authorList>
    </citation>
    <scope>NUCLEOTIDE SEQUENCE</scope>
    <source>
        <strain evidence="2">91603</strain>
    </source>
</reference>
<gene>
    <name evidence="2" type="ORF">LWI28_015400</name>
</gene>
<dbReference type="EMBL" id="JAJSOW010000003">
    <property type="protein sequence ID" value="KAI9195490.1"/>
    <property type="molecule type" value="Genomic_DNA"/>
</dbReference>
<accession>A0AAD5P0K8</accession>
<comment type="caution">
    <text evidence="2">The sequence shown here is derived from an EMBL/GenBank/DDBJ whole genome shotgun (WGS) entry which is preliminary data.</text>
</comment>
<feature type="region of interest" description="Disordered" evidence="1">
    <location>
        <begin position="1"/>
        <end position="31"/>
    </location>
</feature>
<dbReference type="AlphaFoldDB" id="A0AAD5P0K8"/>
<feature type="region of interest" description="Disordered" evidence="1">
    <location>
        <begin position="83"/>
        <end position="125"/>
    </location>
</feature>